<dbReference type="InterPro" id="IPR004038">
    <property type="entry name" value="Ribosomal_eL8/eL30/eS12/Gad45"/>
</dbReference>
<dbReference type="PRINTS" id="PR00882">
    <property type="entry name" value="RIBOSOMALL7A"/>
</dbReference>
<dbReference type="GO" id="GO:0022625">
    <property type="term" value="C:cytosolic large ribosomal subunit"/>
    <property type="evidence" value="ECO:0007669"/>
    <property type="project" value="UniProtKB-UniRule"/>
</dbReference>
<dbReference type="PRINTS" id="PR00881">
    <property type="entry name" value="L7ARS6FAMILY"/>
</dbReference>
<dbReference type="PANTHER" id="PTHR23105">
    <property type="entry name" value="RIBOSOMAL PROTEIN L7AE FAMILY MEMBER"/>
    <property type="match status" value="1"/>
</dbReference>
<name>A0A7E6CRE7_9CHIR</name>
<evidence type="ECO:0000256" key="1">
    <source>
        <dbReference type="ARBA" id="ARBA00007337"/>
    </source>
</evidence>
<keyword evidence="2 5" id="KW-0689">Ribosomal protein</keyword>
<evidence type="ECO:0000256" key="6">
    <source>
        <dbReference type="SAM" id="MobiDB-lite"/>
    </source>
</evidence>
<sequence>MNRFTQASDRPAATQLLERPHGYRPEKMQRLLARAEKKSGRQRGCPHPGAPGPPSGVNTATTLVEHKKAPLVVTAHDVDPREPVVFLPALCRKVGVPYCIIKGEARVGRLAHRKPCTTVTCTQVDSEEKGALAELVGAPGPTTMTYNDTHHHWAVSMPGPMSAARIAQLDKATAKELATKLG</sequence>
<gene>
    <name evidence="9" type="primary">LOC118497828</name>
</gene>
<dbReference type="Proteomes" id="UP000504628">
    <property type="component" value="Chromosome 12"/>
</dbReference>
<dbReference type="InterPro" id="IPR050257">
    <property type="entry name" value="eL8/uL1-like"/>
</dbReference>
<dbReference type="InParanoid" id="A0A7E6CRE7"/>
<proteinExistence type="inferred from homology"/>
<dbReference type="InterPro" id="IPR018492">
    <property type="entry name" value="Ribosomal_eL8/Nhp2"/>
</dbReference>
<dbReference type="AlphaFoldDB" id="A0A7E6CRE7"/>
<dbReference type="InterPro" id="IPR001921">
    <property type="entry name" value="Ribosomal_eL8_euk"/>
</dbReference>
<evidence type="ECO:0000256" key="5">
    <source>
        <dbReference type="RuleBase" id="RU367042"/>
    </source>
</evidence>
<comment type="function">
    <text evidence="5">Component of the ribosome.</text>
</comment>
<reference evidence="9" key="1">
    <citation type="submission" date="2025-08" db="UniProtKB">
        <authorList>
            <consortium name="RefSeq"/>
        </authorList>
    </citation>
    <scope>IDENTIFICATION</scope>
    <source>
        <tissue evidence="9">Muscle</tissue>
    </source>
</reference>
<evidence type="ECO:0000256" key="4">
    <source>
        <dbReference type="ARBA" id="ARBA00046616"/>
    </source>
</evidence>
<feature type="compositionally biased region" description="Basic and acidic residues" evidence="6">
    <location>
        <begin position="18"/>
        <end position="39"/>
    </location>
</feature>
<evidence type="ECO:0000313" key="9">
    <source>
        <dbReference type="RefSeq" id="XP_035869447.1"/>
    </source>
</evidence>
<accession>A0A7E6CRE7</accession>
<comment type="similarity">
    <text evidence="1 5">Belongs to the eukaryotic ribosomal protein eL8 family.</text>
</comment>
<keyword evidence="8" id="KW-1185">Reference proteome</keyword>
<feature type="region of interest" description="Disordered" evidence="6">
    <location>
        <begin position="1"/>
        <end position="57"/>
    </location>
</feature>
<protein>
    <recommendedName>
        <fullName evidence="5">60S ribosomal protein L7a</fullName>
    </recommendedName>
</protein>
<dbReference type="KEGG" id="pdic:118497828"/>
<dbReference type="SUPFAM" id="SSF55315">
    <property type="entry name" value="L30e-like"/>
    <property type="match status" value="1"/>
</dbReference>
<evidence type="ECO:0000259" key="7">
    <source>
        <dbReference type="Pfam" id="PF01248"/>
    </source>
</evidence>
<dbReference type="InterPro" id="IPR029064">
    <property type="entry name" value="Ribosomal_eL30-like_sf"/>
</dbReference>
<evidence type="ECO:0000256" key="3">
    <source>
        <dbReference type="ARBA" id="ARBA00023274"/>
    </source>
</evidence>
<dbReference type="Gene3D" id="3.30.1330.30">
    <property type="match status" value="1"/>
</dbReference>
<keyword evidence="3 5" id="KW-0687">Ribonucleoprotein</keyword>
<evidence type="ECO:0000313" key="8">
    <source>
        <dbReference type="Proteomes" id="UP000504628"/>
    </source>
</evidence>
<dbReference type="OrthoDB" id="29563at2759"/>
<evidence type="ECO:0000256" key="2">
    <source>
        <dbReference type="ARBA" id="ARBA00022980"/>
    </source>
</evidence>
<organism evidence="8 9">
    <name type="scientific">Phyllostomus discolor</name>
    <name type="common">pale spear-nosed bat</name>
    <dbReference type="NCBI Taxonomy" id="89673"/>
    <lineage>
        <taxon>Eukaryota</taxon>
        <taxon>Metazoa</taxon>
        <taxon>Chordata</taxon>
        <taxon>Craniata</taxon>
        <taxon>Vertebrata</taxon>
        <taxon>Euteleostomi</taxon>
        <taxon>Mammalia</taxon>
        <taxon>Eutheria</taxon>
        <taxon>Laurasiatheria</taxon>
        <taxon>Chiroptera</taxon>
        <taxon>Yangochiroptera</taxon>
        <taxon>Phyllostomidae</taxon>
        <taxon>Phyllostominae</taxon>
        <taxon>Phyllostomus</taxon>
    </lineage>
</organism>
<dbReference type="RefSeq" id="XP_035869447.1">
    <property type="nucleotide sequence ID" value="XM_036013554.1"/>
</dbReference>
<feature type="domain" description="Ribosomal protein eL8/eL30/eS12/Gadd45" evidence="7">
    <location>
        <begin position="56"/>
        <end position="129"/>
    </location>
</feature>
<dbReference type="GO" id="GO:0003723">
    <property type="term" value="F:RNA binding"/>
    <property type="evidence" value="ECO:0007669"/>
    <property type="project" value="UniProtKB-UniRule"/>
</dbReference>
<dbReference type="GeneID" id="118497828"/>
<dbReference type="Pfam" id="PF01248">
    <property type="entry name" value="Ribosomal_L7Ae"/>
    <property type="match status" value="1"/>
</dbReference>
<comment type="subunit">
    <text evidence="4">Component of the large ribosomal subunit. Interacts with CRY1. Interacts with DICER1, AGO2, TARBP2, MOV10 and EIF6; they form a large RNA-induced silencing complex (RISC).</text>
</comment>